<dbReference type="EMBL" id="SAUN01000001">
    <property type="protein sequence ID" value="RVX44566.1"/>
    <property type="molecule type" value="Genomic_DNA"/>
</dbReference>
<dbReference type="InterPro" id="IPR007267">
    <property type="entry name" value="GtrA_DPMS_TM"/>
</dbReference>
<dbReference type="AlphaFoldDB" id="A0A438MFW5"/>
<evidence type="ECO:0000256" key="1">
    <source>
        <dbReference type="ARBA" id="ARBA00004141"/>
    </source>
</evidence>
<keyword evidence="3 5" id="KW-1133">Transmembrane helix</keyword>
<feature type="transmembrane region" description="Helical" evidence="5">
    <location>
        <begin position="90"/>
        <end position="111"/>
    </location>
</feature>
<sequence length="149" mass="16527">MSDVKNPSVHVEHRRLISLLRERRVTYPIGGAMTAAIYYGIVALALAVFGSTAPYLLLVVASHLTTVVIVYPWYRLVVFPDTAESWLTGYVRLYVVGLSFLAASLIGLPILVELASIPILVAQGVIICASLPLSYTINRRWTFRDHRSI</sequence>
<feature type="transmembrane region" description="Helical" evidence="5">
    <location>
        <begin position="117"/>
        <end position="137"/>
    </location>
</feature>
<proteinExistence type="predicted"/>
<comment type="subcellular location">
    <subcellularLocation>
        <location evidence="1">Membrane</location>
        <topology evidence="1">Multi-pass membrane protein</topology>
    </subcellularLocation>
</comment>
<comment type="caution">
    <text evidence="7">The sequence shown here is derived from an EMBL/GenBank/DDBJ whole genome shotgun (WGS) entry which is preliminary data.</text>
</comment>
<dbReference type="Proteomes" id="UP000284824">
    <property type="component" value="Unassembled WGS sequence"/>
</dbReference>
<protein>
    <submittedName>
        <fullName evidence="7">GtrA-like protein</fullName>
    </submittedName>
</protein>
<keyword evidence="2 5" id="KW-0812">Transmembrane</keyword>
<evidence type="ECO:0000259" key="6">
    <source>
        <dbReference type="Pfam" id="PF04138"/>
    </source>
</evidence>
<evidence type="ECO:0000256" key="2">
    <source>
        <dbReference type="ARBA" id="ARBA00022692"/>
    </source>
</evidence>
<keyword evidence="4 5" id="KW-0472">Membrane</keyword>
<feature type="transmembrane region" description="Helical" evidence="5">
    <location>
        <begin position="25"/>
        <end position="49"/>
    </location>
</feature>
<dbReference type="GO" id="GO:0000271">
    <property type="term" value="P:polysaccharide biosynthetic process"/>
    <property type="evidence" value="ECO:0007669"/>
    <property type="project" value="InterPro"/>
</dbReference>
<organism evidence="7 8">
    <name type="scientific">Nonomuraea polychroma</name>
    <dbReference type="NCBI Taxonomy" id="46176"/>
    <lineage>
        <taxon>Bacteria</taxon>
        <taxon>Bacillati</taxon>
        <taxon>Actinomycetota</taxon>
        <taxon>Actinomycetes</taxon>
        <taxon>Streptosporangiales</taxon>
        <taxon>Streptosporangiaceae</taxon>
        <taxon>Nonomuraea</taxon>
    </lineage>
</organism>
<dbReference type="GO" id="GO:0016020">
    <property type="term" value="C:membrane"/>
    <property type="evidence" value="ECO:0007669"/>
    <property type="project" value="UniProtKB-SubCell"/>
</dbReference>
<gene>
    <name evidence="7" type="ORF">EDD27_7308</name>
</gene>
<evidence type="ECO:0000313" key="8">
    <source>
        <dbReference type="Proteomes" id="UP000284824"/>
    </source>
</evidence>
<reference evidence="7 8" key="1">
    <citation type="submission" date="2019-01" db="EMBL/GenBank/DDBJ databases">
        <title>Sequencing the genomes of 1000 actinobacteria strains.</title>
        <authorList>
            <person name="Klenk H.-P."/>
        </authorList>
    </citation>
    <scope>NUCLEOTIDE SEQUENCE [LARGE SCALE GENOMIC DNA]</scope>
    <source>
        <strain evidence="7 8">DSM 43925</strain>
    </source>
</reference>
<dbReference type="OrthoDB" id="3826035at2"/>
<evidence type="ECO:0000256" key="4">
    <source>
        <dbReference type="ARBA" id="ARBA00023136"/>
    </source>
</evidence>
<evidence type="ECO:0000256" key="3">
    <source>
        <dbReference type="ARBA" id="ARBA00022989"/>
    </source>
</evidence>
<accession>A0A438MFW5</accession>
<feature type="domain" description="GtrA/DPMS transmembrane" evidence="6">
    <location>
        <begin position="27"/>
        <end position="143"/>
    </location>
</feature>
<name>A0A438MFW5_9ACTN</name>
<evidence type="ECO:0000256" key="5">
    <source>
        <dbReference type="SAM" id="Phobius"/>
    </source>
</evidence>
<evidence type="ECO:0000313" key="7">
    <source>
        <dbReference type="EMBL" id="RVX44566.1"/>
    </source>
</evidence>
<dbReference type="Pfam" id="PF04138">
    <property type="entry name" value="GtrA_DPMS_TM"/>
    <property type="match status" value="1"/>
</dbReference>
<keyword evidence="8" id="KW-1185">Reference proteome</keyword>
<dbReference type="RefSeq" id="WP_127936313.1">
    <property type="nucleotide sequence ID" value="NZ_SAUN01000001.1"/>
</dbReference>
<feature type="transmembrane region" description="Helical" evidence="5">
    <location>
        <begin position="55"/>
        <end position="78"/>
    </location>
</feature>